<keyword evidence="3" id="KW-0805">Transcription regulation</keyword>
<dbReference type="InterPro" id="IPR000524">
    <property type="entry name" value="Tscrpt_reg_HTH_GntR"/>
</dbReference>
<dbReference type="Proteomes" id="UP000676169">
    <property type="component" value="Chromosome"/>
</dbReference>
<organism evidence="7 8">
    <name type="scientific">Luteolibacter ambystomatis</name>
    <dbReference type="NCBI Taxonomy" id="2824561"/>
    <lineage>
        <taxon>Bacteria</taxon>
        <taxon>Pseudomonadati</taxon>
        <taxon>Verrucomicrobiota</taxon>
        <taxon>Verrucomicrobiia</taxon>
        <taxon>Verrucomicrobiales</taxon>
        <taxon>Verrucomicrobiaceae</taxon>
        <taxon>Luteolibacter</taxon>
    </lineage>
</organism>
<dbReference type="InterPro" id="IPR036390">
    <property type="entry name" value="WH_DNA-bd_sf"/>
</dbReference>
<dbReference type="PANTHER" id="PTHR46577">
    <property type="entry name" value="HTH-TYPE TRANSCRIPTIONAL REGULATORY PROTEIN GABR"/>
    <property type="match status" value="1"/>
</dbReference>
<evidence type="ECO:0000259" key="6">
    <source>
        <dbReference type="PROSITE" id="PS50949"/>
    </source>
</evidence>
<evidence type="ECO:0000256" key="2">
    <source>
        <dbReference type="ARBA" id="ARBA00022898"/>
    </source>
</evidence>
<keyword evidence="5" id="KW-0804">Transcription</keyword>
<evidence type="ECO:0000256" key="5">
    <source>
        <dbReference type="ARBA" id="ARBA00023163"/>
    </source>
</evidence>
<dbReference type="InterPro" id="IPR015421">
    <property type="entry name" value="PyrdxlP-dep_Trfase_major"/>
</dbReference>
<accession>A0A975PGS8</accession>
<keyword evidence="8" id="KW-1185">Reference proteome</keyword>
<dbReference type="GO" id="GO:0008483">
    <property type="term" value="F:transaminase activity"/>
    <property type="evidence" value="ECO:0007669"/>
    <property type="project" value="UniProtKB-KW"/>
</dbReference>
<dbReference type="SUPFAM" id="SSF46785">
    <property type="entry name" value="Winged helix' DNA-binding domain"/>
    <property type="match status" value="1"/>
</dbReference>
<dbReference type="GO" id="GO:0003700">
    <property type="term" value="F:DNA-binding transcription factor activity"/>
    <property type="evidence" value="ECO:0007669"/>
    <property type="project" value="InterPro"/>
</dbReference>
<dbReference type="SUPFAM" id="SSF53383">
    <property type="entry name" value="PLP-dependent transferases"/>
    <property type="match status" value="1"/>
</dbReference>
<gene>
    <name evidence="7" type="ORF">KBB96_08325</name>
</gene>
<evidence type="ECO:0000256" key="4">
    <source>
        <dbReference type="ARBA" id="ARBA00023125"/>
    </source>
</evidence>
<evidence type="ECO:0000256" key="3">
    <source>
        <dbReference type="ARBA" id="ARBA00023015"/>
    </source>
</evidence>
<dbReference type="RefSeq" id="WP_211634229.1">
    <property type="nucleotide sequence ID" value="NZ_CP073100.1"/>
</dbReference>
<keyword evidence="4" id="KW-0238">DNA-binding</keyword>
<dbReference type="CDD" id="cd07377">
    <property type="entry name" value="WHTH_GntR"/>
    <property type="match status" value="1"/>
</dbReference>
<dbReference type="InterPro" id="IPR015422">
    <property type="entry name" value="PyrdxlP-dep_Trfase_small"/>
</dbReference>
<evidence type="ECO:0000313" key="7">
    <source>
        <dbReference type="EMBL" id="QUE52885.1"/>
    </source>
</evidence>
<dbReference type="EMBL" id="CP073100">
    <property type="protein sequence ID" value="QUE52885.1"/>
    <property type="molecule type" value="Genomic_DNA"/>
</dbReference>
<keyword evidence="7" id="KW-0808">Transferase</keyword>
<dbReference type="InterPro" id="IPR036388">
    <property type="entry name" value="WH-like_DNA-bd_sf"/>
</dbReference>
<dbReference type="Pfam" id="PF00392">
    <property type="entry name" value="GntR"/>
    <property type="match status" value="1"/>
</dbReference>
<sequence>MSTSTEQPLYLRIADRLENMIQAGTLRAGDRIPSVRQFGQQQGVSVPTVMQAYTLLESRRLIEARPKSGFYVTARLAKSLVEPSLPRHKPTRASLEGLSSVFNAVRDTNDPRLVPLGSAVPSDDLVPLEKLARASASIVRRNPAATFRYDPAPGSPALRKELSRRSIDWGCAFEPDDFIVTVGASEALHLALMAVTKPGDTVLVESPGYYGTLSLLAKLKLNVVPVPACICGLELNAVREAVKKYDVAAMLVIPNFSNPAGGFMSESNRRTLLQIADEHDIPIVEDDIYGDLPHQGPRPPCLKALDRSGRVLLCGSYSKTLAPGLRVGYLVGGRHHDQLMELKNTLNLGGPALSAMTVAEFLRSGGYDRHLRKLREAYRLQTCRTREKVAETFPEGTRVSNPEGGLVLWLELPEQVDVLDVYREARAAGINFAPGTLFSPQGLFRNCLRLSCGNPWTPRIEEGIATLGAIARKHAEP</sequence>
<dbReference type="KEGG" id="lamb:KBB96_08325"/>
<dbReference type="PANTHER" id="PTHR46577:SF2">
    <property type="entry name" value="TRANSCRIPTIONAL REGULATORY PROTEIN"/>
    <property type="match status" value="1"/>
</dbReference>
<dbReference type="InterPro" id="IPR051446">
    <property type="entry name" value="HTH_trans_reg/aminotransferase"/>
</dbReference>
<comment type="similarity">
    <text evidence="1">In the C-terminal section; belongs to the class-I pyridoxal-phosphate-dependent aminotransferase family.</text>
</comment>
<dbReference type="GO" id="GO:0003677">
    <property type="term" value="F:DNA binding"/>
    <property type="evidence" value="ECO:0007669"/>
    <property type="project" value="UniProtKB-KW"/>
</dbReference>
<dbReference type="InterPro" id="IPR015424">
    <property type="entry name" value="PyrdxlP-dep_Trfase"/>
</dbReference>
<keyword evidence="2" id="KW-0663">Pyridoxal phosphate</keyword>
<keyword evidence="7" id="KW-0032">Aminotransferase</keyword>
<reference evidence="7" key="1">
    <citation type="submission" date="2021-04" db="EMBL/GenBank/DDBJ databases">
        <title>Luteolibacter sp. 32A isolated from the skin of an Anderson's salamander (Ambystoma andersonii).</title>
        <authorList>
            <person name="Spergser J."/>
            <person name="Busse H.-J."/>
        </authorList>
    </citation>
    <scope>NUCLEOTIDE SEQUENCE</scope>
    <source>
        <strain evidence="7">32A</strain>
    </source>
</reference>
<dbReference type="AlphaFoldDB" id="A0A975PGS8"/>
<dbReference type="InterPro" id="IPR004839">
    <property type="entry name" value="Aminotransferase_I/II_large"/>
</dbReference>
<feature type="domain" description="HTH gntR-type" evidence="6">
    <location>
        <begin position="7"/>
        <end position="75"/>
    </location>
</feature>
<dbReference type="Gene3D" id="3.40.640.10">
    <property type="entry name" value="Type I PLP-dependent aspartate aminotransferase-like (Major domain)"/>
    <property type="match status" value="1"/>
</dbReference>
<dbReference type="GO" id="GO:0030170">
    <property type="term" value="F:pyridoxal phosphate binding"/>
    <property type="evidence" value="ECO:0007669"/>
    <property type="project" value="InterPro"/>
</dbReference>
<dbReference type="PROSITE" id="PS50949">
    <property type="entry name" value="HTH_GNTR"/>
    <property type="match status" value="1"/>
</dbReference>
<evidence type="ECO:0000313" key="8">
    <source>
        <dbReference type="Proteomes" id="UP000676169"/>
    </source>
</evidence>
<dbReference type="Gene3D" id="3.90.1150.10">
    <property type="entry name" value="Aspartate Aminotransferase, domain 1"/>
    <property type="match status" value="1"/>
</dbReference>
<dbReference type="CDD" id="cd00609">
    <property type="entry name" value="AAT_like"/>
    <property type="match status" value="1"/>
</dbReference>
<dbReference type="Gene3D" id="1.10.10.10">
    <property type="entry name" value="Winged helix-like DNA-binding domain superfamily/Winged helix DNA-binding domain"/>
    <property type="match status" value="1"/>
</dbReference>
<name>A0A975PGS8_9BACT</name>
<proteinExistence type="inferred from homology"/>
<dbReference type="Pfam" id="PF00155">
    <property type="entry name" value="Aminotran_1_2"/>
    <property type="match status" value="1"/>
</dbReference>
<dbReference type="SMART" id="SM00345">
    <property type="entry name" value="HTH_GNTR"/>
    <property type="match status" value="1"/>
</dbReference>
<protein>
    <submittedName>
        <fullName evidence="7">PLP-dependent aminotransferase family protein</fullName>
    </submittedName>
</protein>
<evidence type="ECO:0000256" key="1">
    <source>
        <dbReference type="ARBA" id="ARBA00005384"/>
    </source>
</evidence>